<name>A0ABW9RGJ9_9GAMM</name>
<evidence type="ECO:0000256" key="1">
    <source>
        <dbReference type="ARBA" id="ARBA00001933"/>
    </source>
</evidence>
<dbReference type="InterPro" id="IPR015421">
    <property type="entry name" value="PyrdxlP-dep_Trfase_major"/>
</dbReference>
<evidence type="ECO:0000313" key="4">
    <source>
        <dbReference type="EMBL" id="MTD29093.1"/>
    </source>
</evidence>
<keyword evidence="5" id="KW-1185">Reference proteome</keyword>
<keyword evidence="4" id="KW-0032">Aminotransferase</keyword>
<keyword evidence="2" id="KW-0808">Transferase</keyword>
<dbReference type="InterPro" id="IPR004839">
    <property type="entry name" value="Aminotransferase_I/II_large"/>
</dbReference>
<dbReference type="Pfam" id="PF00155">
    <property type="entry name" value="Aminotran_1_2"/>
    <property type="match status" value="1"/>
</dbReference>
<dbReference type="InterPro" id="IPR050087">
    <property type="entry name" value="AON_synthase_class-II"/>
</dbReference>
<comment type="cofactor">
    <cofactor evidence="1">
        <name>pyridoxal 5'-phosphate</name>
        <dbReference type="ChEBI" id="CHEBI:597326"/>
    </cofactor>
</comment>
<dbReference type="SUPFAM" id="SSF53383">
    <property type="entry name" value="PLP-dependent transferases"/>
    <property type="match status" value="1"/>
</dbReference>
<evidence type="ECO:0000259" key="3">
    <source>
        <dbReference type="Pfam" id="PF00155"/>
    </source>
</evidence>
<dbReference type="InterPro" id="IPR015422">
    <property type="entry name" value="PyrdxlP-dep_Trfase_small"/>
</dbReference>
<gene>
    <name evidence="4" type="ORF">GK011_19345</name>
</gene>
<proteinExistence type="predicted"/>
<accession>A0ABW9RGJ9</accession>
<dbReference type="Gene3D" id="3.90.1150.10">
    <property type="entry name" value="Aspartate Aminotransferase, domain 1"/>
    <property type="match status" value="1"/>
</dbReference>
<dbReference type="GO" id="GO:0008483">
    <property type="term" value="F:transaminase activity"/>
    <property type="evidence" value="ECO:0007669"/>
    <property type="project" value="UniProtKB-KW"/>
</dbReference>
<feature type="domain" description="Aminotransferase class I/classII large" evidence="3">
    <location>
        <begin position="75"/>
        <end position="416"/>
    </location>
</feature>
<dbReference type="EMBL" id="WLZX01000012">
    <property type="protein sequence ID" value="MTD29093.1"/>
    <property type="molecule type" value="Genomic_DNA"/>
</dbReference>
<dbReference type="Proteomes" id="UP000480164">
    <property type="component" value="Unassembled WGS sequence"/>
</dbReference>
<reference evidence="4 5" key="1">
    <citation type="submission" date="2019-11" db="EMBL/GenBank/DDBJ databases">
        <title>Erwinia sp. nov., isolated from feces of birds in Tibet plateau of China.</title>
        <authorList>
            <person name="Ge Y."/>
        </authorList>
    </citation>
    <scope>NUCLEOTIDE SEQUENCE [LARGE SCALE GENOMIC DNA]</scope>
    <source>
        <strain evidence="4 5">J316</strain>
    </source>
</reference>
<dbReference type="RefSeq" id="WP_154754335.1">
    <property type="nucleotide sequence ID" value="NZ_WLZX01000012.1"/>
</dbReference>
<organism evidence="4 5">
    <name type="scientific">Erwinia sorbitola</name>
    <dbReference type="NCBI Taxonomy" id="2681984"/>
    <lineage>
        <taxon>Bacteria</taxon>
        <taxon>Pseudomonadati</taxon>
        <taxon>Pseudomonadota</taxon>
        <taxon>Gammaproteobacteria</taxon>
        <taxon>Enterobacterales</taxon>
        <taxon>Erwiniaceae</taxon>
        <taxon>Erwinia</taxon>
    </lineage>
</organism>
<protein>
    <submittedName>
        <fullName evidence="4">Aminotransferase class I/II-fold pyridoxal phosphate-dependent enzyme</fullName>
    </submittedName>
</protein>
<dbReference type="PANTHER" id="PTHR13693">
    <property type="entry name" value="CLASS II AMINOTRANSFERASE/8-AMINO-7-OXONONANOATE SYNTHASE"/>
    <property type="match status" value="1"/>
</dbReference>
<sequence length="426" mass="46348">MMVDEIITVQEDAGFKKEKVSYKNDYLTAVSARIEEFVGNGKMDLIEREFHSPATTSAEVSLSRYSTESPAEKKQVLHLGSYNYSGLNGHPDIINASIDAIKKYGTTSSGVRLLNGTNDLHIELEKRLADFLGMEEAITVSSGYAANLAVLGTLCQAGDIVLTDMLNHQSIVDGLKLSGAKVIPYRHCSLKSIETTLKNYRHVTRKFLVTDGVFSMDGNFAPLVGIVELCERYGVKIIVDDAHGTGHVGPFGKGVCEKLGVTQKIDIIIGSMSKGLPGIGGFIATNSETANILRAAANPYIFSASIPPAVSASVIEAIKILESNPEISRILEEKTYYFSDKLRNLGFDLLNTESSIIPILGRDEDKVFEMTRLLFEKGVYVNPVGYPAVAKSRARIRINLCSSLTYKELDYCIDAIACAGKTVGVI</sequence>
<evidence type="ECO:0000256" key="2">
    <source>
        <dbReference type="ARBA" id="ARBA00022679"/>
    </source>
</evidence>
<dbReference type="Gene3D" id="3.40.640.10">
    <property type="entry name" value="Type I PLP-dependent aspartate aminotransferase-like (Major domain)"/>
    <property type="match status" value="1"/>
</dbReference>
<dbReference type="InterPro" id="IPR015424">
    <property type="entry name" value="PyrdxlP-dep_Trfase"/>
</dbReference>
<evidence type="ECO:0000313" key="5">
    <source>
        <dbReference type="Proteomes" id="UP000480164"/>
    </source>
</evidence>
<comment type="caution">
    <text evidence="4">The sequence shown here is derived from an EMBL/GenBank/DDBJ whole genome shotgun (WGS) entry which is preliminary data.</text>
</comment>